<sequence>MGCRTWGTLNFGSPVIATLERLDCYWGSHSCTFPRCGLACAAVLGKTRRARSHEDRLVEQMSLKAVNARCQNLNVVNAGLEPKSSKCWAGVRKQ</sequence>
<gene>
    <name evidence="1" type="ORF">CRG98_001376</name>
</gene>
<keyword evidence="2" id="KW-1185">Reference proteome</keyword>
<dbReference type="AlphaFoldDB" id="A0A2I0LC00"/>
<protein>
    <submittedName>
        <fullName evidence="1">Uncharacterized protein</fullName>
    </submittedName>
</protein>
<evidence type="ECO:0000313" key="2">
    <source>
        <dbReference type="Proteomes" id="UP000233551"/>
    </source>
</evidence>
<accession>A0A2I0LC00</accession>
<name>A0A2I0LC00_PUNGR</name>
<dbReference type="Proteomes" id="UP000233551">
    <property type="component" value="Unassembled WGS sequence"/>
</dbReference>
<reference evidence="1 2" key="1">
    <citation type="submission" date="2017-11" db="EMBL/GenBank/DDBJ databases">
        <title>De-novo sequencing of pomegranate (Punica granatum L.) genome.</title>
        <authorList>
            <person name="Akparov Z."/>
            <person name="Amiraslanov A."/>
            <person name="Hajiyeva S."/>
            <person name="Abbasov M."/>
            <person name="Kaur K."/>
            <person name="Hamwieh A."/>
            <person name="Solovyev V."/>
            <person name="Salamov A."/>
            <person name="Braich B."/>
            <person name="Kosarev P."/>
            <person name="Mahmoud A."/>
            <person name="Hajiyev E."/>
            <person name="Babayeva S."/>
            <person name="Izzatullayeva V."/>
            <person name="Mammadov A."/>
            <person name="Mammadov A."/>
            <person name="Sharifova S."/>
            <person name="Ojaghi J."/>
            <person name="Eynullazada K."/>
            <person name="Bayramov B."/>
            <person name="Abdulazimova A."/>
            <person name="Shahmuradov I."/>
        </authorList>
    </citation>
    <scope>NUCLEOTIDE SEQUENCE [LARGE SCALE GENOMIC DNA]</scope>
    <source>
        <strain evidence="2">cv. AG2017</strain>
        <tissue evidence="1">Leaf</tissue>
    </source>
</reference>
<comment type="caution">
    <text evidence="1">The sequence shown here is derived from an EMBL/GenBank/DDBJ whole genome shotgun (WGS) entry which is preliminary data.</text>
</comment>
<dbReference type="EMBL" id="PGOL01000058">
    <property type="protein sequence ID" value="PKI78205.1"/>
    <property type="molecule type" value="Genomic_DNA"/>
</dbReference>
<evidence type="ECO:0000313" key="1">
    <source>
        <dbReference type="EMBL" id="PKI78205.1"/>
    </source>
</evidence>
<proteinExistence type="predicted"/>
<organism evidence="1 2">
    <name type="scientific">Punica granatum</name>
    <name type="common">Pomegranate</name>
    <dbReference type="NCBI Taxonomy" id="22663"/>
    <lineage>
        <taxon>Eukaryota</taxon>
        <taxon>Viridiplantae</taxon>
        <taxon>Streptophyta</taxon>
        <taxon>Embryophyta</taxon>
        <taxon>Tracheophyta</taxon>
        <taxon>Spermatophyta</taxon>
        <taxon>Magnoliopsida</taxon>
        <taxon>eudicotyledons</taxon>
        <taxon>Gunneridae</taxon>
        <taxon>Pentapetalae</taxon>
        <taxon>rosids</taxon>
        <taxon>malvids</taxon>
        <taxon>Myrtales</taxon>
        <taxon>Lythraceae</taxon>
        <taxon>Punica</taxon>
    </lineage>
</organism>